<evidence type="ECO:0000256" key="1">
    <source>
        <dbReference type="ARBA" id="ARBA00004141"/>
    </source>
</evidence>
<evidence type="ECO:0000313" key="7">
    <source>
        <dbReference type="EMBL" id="GAV06115.1"/>
    </source>
</evidence>
<sequence>MAGLANDFVRLKRYNIHALPKKLRRQMAPAPGFIEPSLPSRTKLINVRVDSACLWSACKSTSFAIILIVIGATMAVIGFYAPDLSSHEYSLSNMTYHERNLDLHYHLKNLTYVGPAFMGLGCVIIVAICVMTFEARDKAAKICPEDPPPKGRGADELCVSVIKSLVRKYSGIHIPKASPQKYDMVESAQLLPTSPQYEDRKSYSHLLETPMEHSMYLRTSSEPCFPTRNMFVLDVSVPSVYIAMPPSPAPASTSPSHTQLQPVTHPLLEERFISSTSIQSSGLVPRRDWNETRSSIAMSGETSVQADVHPLPATRYASSVNWLVGSTPNSPLPDI</sequence>
<dbReference type="PANTHER" id="PTHR31815:SF1">
    <property type="entry name" value="TRANSMEMBRANE PROTEIN 200C"/>
    <property type="match status" value="1"/>
</dbReference>
<name>A0A1D1VXF9_RAMVA</name>
<protein>
    <submittedName>
        <fullName evidence="7">Uncharacterized protein</fullName>
    </submittedName>
</protein>
<dbReference type="STRING" id="947166.A0A1D1VXF9"/>
<dbReference type="AlphaFoldDB" id="A0A1D1VXF9"/>
<gene>
    <name evidence="7" type="primary">RvY_16147-1</name>
    <name evidence="7" type="synonym">RvY_16147.1</name>
    <name evidence="7" type="ORF">RvY_16147</name>
</gene>
<comment type="similarity">
    <text evidence="2">Belongs to the TMEM200 family.</text>
</comment>
<evidence type="ECO:0000256" key="4">
    <source>
        <dbReference type="ARBA" id="ARBA00022989"/>
    </source>
</evidence>
<proteinExistence type="inferred from homology"/>
<evidence type="ECO:0000313" key="8">
    <source>
        <dbReference type="Proteomes" id="UP000186922"/>
    </source>
</evidence>
<feature type="transmembrane region" description="Helical" evidence="6">
    <location>
        <begin position="112"/>
        <end position="133"/>
    </location>
</feature>
<feature type="transmembrane region" description="Helical" evidence="6">
    <location>
        <begin position="63"/>
        <end position="81"/>
    </location>
</feature>
<evidence type="ECO:0000256" key="3">
    <source>
        <dbReference type="ARBA" id="ARBA00022692"/>
    </source>
</evidence>
<dbReference type="PANTHER" id="PTHR31815">
    <property type="entry name" value="AGAP005329-PA"/>
    <property type="match status" value="1"/>
</dbReference>
<keyword evidence="8" id="KW-1185">Reference proteome</keyword>
<keyword evidence="5 6" id="KW-0472">Membrane</keyword>
<dbReference type="InterPro" id="IPR018787">
    <property type="entry name" value="DUF2371_TMEM200"/>
</dbReference>
<dbReference type="Proteomes" id="UP000186922">
    <property type="component" value="Unassembled WGS sequence"/>
</dbReference>
<evidence type="ECO:0000256" key="2">
    <source>
        <dbReference type="ARBA" id="ARBA00005308"/>
    </source>
</evidence>
<accession>A0A1D1VXF9</accession>
<keyword evidence="3 6" id="KW-0812">Transmembrane</keyword>
<reference evidence="7 8" key="1">
    <citation type="journal article" date="2016" name="Nat. Commun.">
        <title>Extremotolerant tardigrade genome and improved radiotolerance of human cultured cells by tardigrade-unique protein.</title>
        <authorList>
            <person name="Hashimoto T."/>
            <person name="Horikawa D.D."/>
            <person name="Saito Y."/>
            <person name="Kuwahara H."/>
            <person name="Kozuka-Hata H."/>
            <person name="Shin-I T."/>
            <person name="Minakuchi Y."/>
            <person name="Ohishi K."/>
            <person name="Motoyama A."/>
            <person name="Aizu T."/>
            <person name="Enomoto A."/>
            <person name="Kondo K."/>
            <person name="Tanaka S."/>
            <person name="Hara Y."/>
            <person name="Koshikawa S."/>
            <person name="Sagara H."/>
            <person name="Miura T."/>
            <person name="Yokobori S."/>
            <person name="Miyagawa K."/>
            <person name="Suzuki Y."/>
            <person name="Kubo T."/>
            <person name="Oyama M."/>
            <person name="Kohara Y."/>
            <person name="Fujiyama A."/>
            <person name="Arakawa K."/>
            <person name="Katayama T."/>
            <person name="Toyoda A."/>
            <person name="Kunieda T."/>
        </authorList>
    </citation>
    <scope>NUCLEOTIDE SEQUENCE [LARGE SCALE GENOMIC DNA]</scope>
    <source>
        <strain evidence="7 8">YOKOZUNA-1</strain>
    </source>
</reference>
<comment type="subcellular location">
    <subcellularLocation>
        <location evidence="1">Membrane</location>
        <topology evidence="1">Multi-pass membrane protein</topology>
    </subcellularLocation>
</comment>
<evidence type="ECO:0000256" key="6">
    <source>
        <dbReference type="SAM" id="Phobius"/>
    </source>
</evidence>
<dbReference type="EMBL" id="BDGG01000013">
    <property type="protein sequence ID" value="GAV06115.1"/>
    <property type="molecule type" value="Genomic_DNA"/>
</dbReference>
<keyword evidence="4 6" id="KW-1133">Transmembrane helix</keyword>
<organism evidence="7 8">
    <name type="scientific">Ramazzottius varieornatus</name>
    <name type="common">Water bear</name>
    <name type="synonym">Tardigrade</name>
    <dbReference type="NCBI Taxonomy" id="947166"/>
    <lineage>
        <taxon>Eukaryota</taxon>
        <taxon>Metazoa</taxon>
        <taxon>Ecdysozoa</taxon>
        <taxon>Tardigrada</taxon>
        <taxon>Eutardigrada</taxon>
        <taxon>Parachela</taxon>
        <taxon>Hypsibioidea</taxon>
        <taxon>Ramazzottiidae</taxon>
        <taxon>Ramazzottius</taxon>
    </lineage>
</organism>
<comment type="caution">
    <text evidence="7">The sequence shown here is derived from an EMBL/GenBank/DDBJ whole genome shotgun (WGS) entry which is preliminary data.</text>
</comment>
<dbReference type="OrthoDB" id="9994280at2759"/>
<evidence type="ECO:0000256" key="5">
    <source>
        <dbReference type="ARBA" id="ARBA00023136"/>
    </source>
</evidence>
<dbReference type="GO" id="GO:0016020">
    <property type="term" value="C:membrane"/>
    <property type="evidence" value="ECO:0007669"/>
    <property type="project" value="UniProtKB-SubCell"/>
</dbReference>